<dbReference type="STRING" id="10228.B3RWG9"/>
<dbReference type="CTD" id="6753794"/>
<dbReference type="InterPro" id="IPR013320">
    <property type="entry name" value="ConA-like_dom_sf"/>
</dbReference>
<dbReference type="Pfam" id="PF13385">
    <property type="entry name" value="Laminin_G_3"/>
    <property type="match status" value="1"/>
</dbReference>
<reference evidence="2 3" key="1">
    <citation type="journal article" date="2008" name="Nature">
        <title>The Trichoplax genome and the nature of placozoans.</title>
        <authorList>
            <person name="Srivastava M."/>
            <person name="Begovic E."/>
            <person name="Chapman J."/>
            <person name="Putnam N.H."/>
            <person name="Hellsten U."/>
            <person name="Kawashima T."/>
            <person name="Kuo A."/>
            <person name="Mitros T."/>
            <person name="Salamov A."/>
            <person name="Carpenter M.L."/>
            <person name="Signorovitch A.Y."/>
            <person name="Moreno M.A."/>
            <person name="Kamm K."/>
            <person name="Grimwood J."/>
            <person name="Schmutz J."/>
            <person name="Shapiro H."/>
            <person name="Grigoriev I.V."/>
            <person name="Buss L.W."/>
            <person name="Schierwater B."/>
            <person name="Dellaporta S.L."/>
            <person name="Rokhsar D.S."/>
        </authorList>
    </citation>
    <scope>NUCLEOTIDE SEQUENCE [LARGE SCALE GENOMIC DNA]</scope>
    <source>
        <strain evidence="2 3">Grell-BS-1999</strain>
    </source>
</reference>
<dbReference type="HOGENOM" id="CLU_018661_0_0_1"/>
<proteinExistence type="predicted"/>
<dbReference type="Proteomes" id="UP000009022">
    <property type="component" value="Unassembled WGS sequence"/>
</dbReference>
<name>B3RWG9_TRIAD</name>
<dbReference type="InterPro" id="IPR050865">
    <property type="entry name" value="BEACH_Domain"/>
</dbReference>
<gene>
    <name evidence="2" type="ORF">TRIADDRAFT_25032</name>
</gene>
<dbReference type="EMBL" id="DS985245">
    <property type="protein sequence ID" value="EDV24691.1"/>
    <property type="molecule type" value="Genomic_DNA"/>
</dbReference>
<dbReference type="Gene3D" id="2.60.120.200">
    <property type="match status" value="1"/>
</dbReference>
<dbReference type="OrthoDB" id="26681at2759"/>
<keyword evidence="3" id="KW-1185">Reference proteome</keyword>
<dbReference type="KEGG" id="tad:TRIADDRAFT_25032"/>
<dbReference type="AlphaFoldDB" id="B3RWG9"/>
<dbReference type="PANTHER" id="PTHR13743">
    <property type="entry name" value="BEIGE/BEACH-RELATED"/>
    <property type="match status" value="1"/>
</dbReference>
<accession>B3RWG9</accession>
<dbReference type="eggNOG" id="KOG1787">
    <property type="taxonomic scope" value="Eukaryota"/>
</dbReference>
<dbReference type="SUPFAM" id="SSF49899">
    <property type="entry name" value="Concanavalin A-like lectins/glucanases"/>
    <property type="match status" value="1"/>
</dbReference>
<dbReference type="PANTHER" id="PTHR13743:SF162">
    <property type="entry name" value="NEUROBEACHIN"/>
    <property type="match status" value="1"/>
</dbReference>
<protein>
    <recommendedName>
        <fullName evidence="1">DUF4704 domain-containing protein</fullName>
    </recommendedName>
</protein>
<evidence type="ECO:0000313" key="2">
    <source>
        <dbReference type="EMBL" id="EDV24691.1"/>
    </source>
</evidence>
<feature type="non-terminal residue" evidence="2">
    <location>
        <position position="1"/>
    </location>
</feature>
<dbReference type="GeneID" id="6753794"/>
<dbReference type="OMA" id="WIHTSAK"/>
<dbReference type="InParanoid" id="B3RWG9"/>
<dbReference type="InterPro" id="IPR031570">
    <property type="entry name" value="NBEA/BDCP_DUF4704"/>
</dbReference>
<feature type="domain" description="DUF4704" evidence="1">
    <location>
        <begin position="337"/>
        <end position="541"/>
    </location>
</feature>
<evidence type="ECO:0000313" key="3">
    <source>
        <dbReference type="Proteomes" id="UP000009022"/>
    </source>
</evidence>
<dbReference type="Pfam" id="PF15787">
    <property type="entry name" value="DUF4704"/>
    <property type="match status" value="1"/>
</dbReference>
<dbReference type="RefSeq" id="XP_002112581.1">
    <property type="nucleotide sequence ID" value="XM_002112545.1"/>
</dbReference>
<evidence type="ECO:0000259" key="1">
    <source>
        <dbReference type="Pfam" id="PF15787"/>
    </source>
</evidence>
<sequence length="551" mass="62402">ATLWSTLTAILKNNIHNLQLCSRNNLIKQAIYRLRDANRHVEDAILELIVVLARHSISVKELKSLMAALKGENSTWPKYSVKLLAAMRQIINRDQTDASVFFNFSGRRGGTIALPPIRKWPTQTGFSIVTWFRLDPLVNSGSTKDLSPYLYCFQNGKGIGYSAYFVESNLMIETITKPKRKGYSHVVNHKFRSRKWYMVGIVYIYNRFRRSELHCYVNGQEVSHDDVSIVSCDEPFHKCFIGSCPQALPSTVFSGQMGSFYTFIEALSNDTMAAIYYLGPDYRCQFKHGFETDVPLSASQEKLLYDGRLSTAIMFTYNPKACDQKLCLESSPTDNATYFVHSPHAIMLEGVYPVITNSFQSALRSLGGIQIIFPLFDQLDYNVYNASKENDNNDSVPSDDIGSMLLSLLCDLLRGSTTCQQQIVQGNGFLVLSRLIEKVSPASLEDSTLDTLLMLGKYLFSSPGKANLLNQWIDHILLKASLWIHTSAKVQVKLFSMLATEFVAMPEQLSLHMIDFKRIIGVPRLMHILKFYYWCKTTESFNAKELSGQIN</sequence>
<organism evidence="2 3">
    <name type="scientific">Trichoplax adhaerens</name>
    <name type="common">Trichoplax reptans</name>
    <dbReference type="NCBI Taxonomy" id="10228"/>
    <lineage>
        <taxon>Eukaryota</taxon>
        <taxon>Metazoa</taxon>
        <taxon>Placozoa</taxon>
        <taxon>Uniplacotomia</taxon>
        <taxon>Trichoplacea</taxon>
        <taxon>Trichoplacidae</taxon>
        <taxon>Trichoplax</taxon>
    </lineage>
</organism>